<dbReference type="GO" id="GO:0007283">
    <property type="term" value="P:spermatogenesis"/>
    <property type="evidence" value="ECO:0007669"/>
    <property type="project" value="TreeGrafter"/>
</dbReference>
<dbReference type="InterPro" id="IPR046357">
    <property type="entry name" value="PPIase_dom_sf"/>
</dbReference>
<proteinExistence type="predicted"/>
<name>A0A3Q1ES64_9TELE</name>
<dbReference type="Gene3D" id="3.10.50.40">
    <property type="match status" value="1"/>
</dbReference>
<dbReference type="InParanoid" id="A0A3Q1ES64"/>
<dbReference type="InterPro" id="IPR042282">
    <property type="entry name" value="FKBP6/shu"/>
</dbReference>
<keyword evidence="4" id="KW-1185">Reference proteome</keyword>
<dbReference type="GO" id="GO:0005737">
    <property type="term" value="C:cytoplasm"/>
    <property type="evidence" value="ECO:0007669"/>
    <property type="project" value="TreeGrafter"/>
</dbReference>
<evidence type="ECO:0008006" key="5">
    <source>
        <dbReference type="Google" id="ProtNLM"/>
    </source>
</evidence>
<keyword evidence="1" id="KW-0677">Repeat</keyword>
<evidence type="ECO:0000313" key="4">
    <source>
        <dbReference type="Proteomes" id="UP000257200"/>
    </source>
</evidence>
<dbReference type="AlphaFoldDB" id="A0A3Q1ES64"/>
<dbReference type="GO" id="GO:0034587">
    <property type="term" value="P:piRNA processing"/>
    <property type="evidence" value="ECO:0007669"/>
    <property type="project" value="TreeGrafter"/>
</dbReference>
<evidence type="ECO:0000313" key="3">
    <source>
        <dbReference type="Ensembl" id="ENSAPOP00000007871.1"/>
    </source>
</evidence>
<protein>
    <recommendedName>
        <fullName evidence="5">Peptidylprolyl isomerase</fullName>
    </recommendedName>
</protein>
<reference evidence="3" key="1">
    <citation type="submission" date="2025-08" db="UniProtKB">
        <authorList>
            <consortium name="Ensembl"/>
        </authorList>
    </citation>
    <scope>IDENTIFICATION</scope>
</reference>
<dbReference type="GO" id="GO:0003755">
    <property type="term" value="F:peptidyl-prolyl cis-trans isomerase activity"/>
    <property type="evidence" value="ECO:0007669"/>
    <property type="project" value="InterPro"/>
</dbReference>
<dbReference type="STRING" id="80966.ENSAPOP00000007871"/>
<dbReference type="Proteomes" id="UP000257200">
    <property type="component" value="Unplaced"/>
</dbReference>
<dbReference type="PANTHER" id="PTHR46674:SF1">
    <property type="entry name" value="INACTIVE PEPTIDYL-PROLYL CIS-TRANS ISOMERASE FKBP6"/>
    <property type="match status" value="1"/>
</dbReference>
<dbReference type="GeneTree" id="ENSGT00940000179263"/>
<keyword evidence="2" id="KW-0802">TPR repeat</keyword>
<reference evidence="3" key="2">
    <citation type="submission" date="2025-09" db="UniProtKB">
        <authorList>
            <consortium name="Ensembl"/>
        </authorList>
    </citation>
    <scope>IDENTIFICATION</scope>
</reference>
<evidence type="ECO:0000256" key="1">
    <source>
        <dbReference type="ARBA" id="ARBA00022737"/>
    </source>
</evidence>
<organism evidence="3 4">
    <name type="scientific">Acanthochromis polyacanthus</name>
    <name type="common">spiny chromis</name>
    <dbReference type="NCBI Taxonomy" id="80966"/>
    <lineage>
        <taxon>Eukaryota</taxon>
        <taxon>Metazoa</taxon>
        <taxon>Chordata</taxon>
        <taxon>Craniata</taxon>
        <taxon>Vertebrata</taxon>
        <taxon>Euteleostomi</taxon>
        <taxon>Actinopterygii</taxon>
        <taxon>Neopterygii</taxon>
        <taxon>Teleostei</taxon>
        <taxon>Neoteleostei</taxon>
        <taxon>Acanthomorphata</taxon>
        <taxon>Ovalentaria</taxon>
        <taxon>Pomacentridae</taxon>
        <taxon>Acanthochromis</taxon>
    </lineage>
</organism>
<dbReference type="Ensembl" id="ENSAPOT00000004210.1">
    <property type="protein sequence ID" value="ENSAPOP00000007871.1"/>
    <property type="gene ID" value="ENSAPOG00000009908.1"/>
</dbReference>
<dbReference type="SUPFAM" id="SSF54534">
    <property type="entry name" value="FKBP-like"/>
    <property type="match status" value="1"/>
</dbReference>
<sequence>LALFCLNGGVCKGEAEWESPFDLLRHQMNDVMGDGGILKEVVQPGDGPPVPQNASVLMHYSGFLEYSDQPFETTTNFRYPPMMKLGRGMRFFTQVEQKVSCS</sequence>
<dbReference type="GO" id="GO:0051879">
    <property type="term" value="F:Hsp90 protein binding"/>
    <property type="evidence" value="ECO:0007669"/>
    <property type="project" value="TreeGrafter"/>
</dbReference>
<dbReference type="PANTHER" id="PTHR46674">
    <property type="entry name" value="INACTIVE PEPTIDYL-PROLYL CIS-TRANS ISOMERASE FKBP6"/>
    <property type="match status" value="1"/>
</dbReference>
<evidence type="ECO:0000256" key="2">
    <source>
        <dbReference type="ARBA" id="ARBA00022803"/>
    </source>
</evidence>
<accession>A0A3Q1ES64</accession>